<gene>
    <name evidence="3" type="ORF">COS54_02375</name>
</gene>
<keyword evidence="1" id="KW-0732">Signal</keyword>
<evidence type="ECO:0000259" key="2">
    <source>
        <dbReference type="Pfam" id="PF13205"/>
    </source>
</evidence>
<comment type="caution">
    <text evidence="3">The sequence shown here is derived from an EMBL/GenBank/DDBJ whole genome shotgun (WGS) entry which is preliminary data.</text>
</comment>
<dbReference type="EMBL" id="PEVC01000043">
    <property type="protein sequence ID" value="PIV00727.1"/>
    <property type="molecule type" value="Genomic_DNA"/>
</dbReference>
<accession>A0A2M7BCA1</accession>
<dbReference type="InterPro" id="IPR032812">
    <property type="entry name" value="SbsA_Ig"/>
</dbReference>
<protein>
    <recommendedName>
        <fullName evidence="2">SbsA Ig-like domain-containing protein</fullName>
    </recommendedName>
</protein>
<organism evidence="3 4">
    <name type="scientific">Candidatus Shapirobacteria bacterium CG03_land_8_20_14_0_80_39_12</name>
    <dbReference type="NCBI Taxonomy" id="1974879"/>
    <lineage>
        <taxon>Bacteria</taxon>
        <taxon>Candidatus Shapironibacteriota</taxon>
    </lineage>
</organism>
<dbReference type="AlphaFoldDB" id="A0A2M7BCA1"/>
<reference evidence="4" key="1">
    <citation type="submission" date="2017-09" db="EMBL/GenBank/DDBJ databases">
        <title>Depth-based differentiation of microbial function through sediment-hosted aquifers and enrichment of novel symbionts in the deep terrestrial subsurface.</title>
        <authorList>
            <person name="Probst A.J."/>
            <person name="Ladd B."/>
            <person name="Jarett J.K."/>
            <person name="Geller-Mcgrath D.E."/>
            <person name="Sieber C.M.K."/>
            <person name="Emerson J.B."/>
            <person name="Anantharaman K."/>
            <person name="Thomas B.C."/>
            <person name="Malmstrom R."/>
            <person name="Stieglmeier M."/>
            <person name="Klingl A."/>
            <person name="Woyke T."/>
            <person name="Ryan C.M."/>
            <person name="Banfield J.F."/>
        </authorList>
    </citation>
    <scope>NUCLEOTIDE SEQUENCE [LARGE SCALE GENOMIC DNA]</scope>
</reference>
<sequence>MKIFLNNKIKLIILLLLIALALLAIKLFSVSLLKVLETDPPNAQEKVNFNKVIKITFNRNVSENEISISSSPAFIFNTKVSNQVLEIQPTELLTPDTDYNIELTSKKNSKFYFVFNFKTNTETIPSPTGQSYLEEQKKVYEELDRLTYQEAPLFDYVPYVTENFIIDYIKPLVLQVRLKKDTPTIRKEALDWIKGKGAAETHKVEWKLIK</sequence>
<evidence type="ECO:0000313" key="4">
    <source>
        <dbReference type="Proteomes" id="UP000229631"/>
    </source>
</evidence>
<dbReference type="Proteomes" id="UP000229631">
    <property type="component" value="Unassembled WGS sequence"/>
</dbReference>
<proteinExistence type="predicted"/>
<evidence type="ECO:0000313" key="3">
    <source>
        <dbReference type="EMBL" id="PIV00727.1"/>
    </source>
</evidence>
<evidence type="ECO:0000256" key="1">
    <source>
        <dbReference type="ARBA" id="ARBA00022729"/>
    </source>
</evidence>
<dbReference type="Pfam" id="PF13205">
    <property type="entry name" value="Big_5"/>
    <property type="match status" value="1"/>
</dbReference>
<name>A0A2M7BCA1_9BACT</name>
<feature type="domain" description="SbsA Ig-like" evidence="2">
    <location>
        <begin position="34"/>
        <end position="106"/>
    </location>
</feature>